<sequence>MANAGTNPVDRHRILKYTDRVLRLGLAFIFIYASMDKLLHPAEFALIIRDYRVLPEALVNITAIILPWLELILGILLIAGLFLDGALLLVNGLLLTFWVTLIFNAWRGLDISCGCFSTSPSSTTYHASWYIMRDGLFVLMGLGAALCLRMRRRRRSPAS</sequence>
<dbReference type="GO" id="GO:0016020">
    <property type="term" value="C:membrane"/>
    <property type="evidence" value="ECO:0007669"/>
    <property type="project" value="UniProtKB-SubCell"/>
</dbReference>
<comment type="caution">
    <text evidence="7">The sequence shown here is derived from an EMBL/GenBank/DDBJ whole genome shotgun (WGS) entry which is preliminary data.</text>
</comment>
<evidence type="ECO:0000256" key="4">
    <source>
        <dbReference type="ARBA" id="ARBA00023136"/>
    </source>
</evidence>
<feature type="transmembrane region" description="Helical" evidence="5">
    <location>
        <begin position="21"/>
        <end position="39"/>
    </location>
</feature>
<organism evidence="7 8">
    <name type="scientific">Oceanidesulfovibrio indonesiensis</name>
    <dbReference type="NCBI Taxonomy" id="54767"/>
    <lineage>
        <taxon>Bacteria</taxon>
        <taxon>Pseudomonadati</taxon>
        <taxon>Thermodesulfobacteriota</taxon>
        <taxon>Desulfovibrionia</taxon>
        <taxon>Desulfovibrionales</taxon>
        <taxon>Desulfovibrionaceae</taxon>
        <taxon>Oceanidesulfovibrio</taxon>
    </lineage>
</organism>
<protein>
    <submittedName>
        <fullName evidence="7">Methylamine utilization MauE</fullName>
    </submittedName>
</protein>
<evidence type="ECO:0000256" key="3">
    <source>
        <dbReference type="ARBA" id="ARBA00022989"/>
    </source>
</evidence>
<evidence type="ECO:0000259" key="6">
    <source>
        <dbReference type="Pfam" id="PF07291"/>
    </source>
</evidence>
<evidence type="ECO:0000313" key="7">
    <source>
        <dbReference type="EMBL" id="TVM19258.1"/>
    </source>
</evidence>
<reference evidence="7 8" key="1">
    <citation type="submission" date="2018-06" db="EMBL/GenBank/DDBJ databases">
        <title>Complete genome of Desulfovibrio indonesiensis P37SLT.</title>
        <authorList>
            <person name="Crispim J.S."/>
            <person name="Vidigal P.M.P."/>
            <person name="Silva L.C.F."/>
            <person name="Laguardia C.N."/>
            <person name="Araujo L.C."/>
            <person name="Dias R.S."/>
            <person name="Sousa M.P."/>
            <person name="Paula S.O."/>
            <person name="Silva C."/>
        </authorList>
    </citation>
    <scope>NUCLEOTIDE SEQUENCE [LARGE SCALE GENOMIC DNA]</scope>
    <source>
        <strain evidence="7 8">P37SLT</strain>
    </source>
</reference>
<evidence type="ECO:0000256" key="1">
    <source>
        <dbReference type="ARBA" id="ARBA00004141"/>
    </source>
</evidence>
<dbReference type="GO" id="GO:0030416">
    <property type="term" value="P:methylamine metabolic process"/>
    <property type="evidence" value="ECO:0007669"/>
    <property type="project" value="InterPro"/>
</dbReference>
<keyword evidence="2 5" id="KW-0812">Transmembrane</keyword>
<comment type="subcellular location">
    <subcellularLocation>
        <location evidence="1">Membrane</location>
        <topology evidence="1">Multi-pass membrane protein</topology>
    </subcellularLocation>
</comment>
<evidence type="ECO:0000256" key="5">
    <source>
        <dbReference type="SAM" id="Phobius"/>
    </source>
</evidence>
<dbReference type="Proteomes" id="UP000448292">
    <property type="component" value="Unassembled WGS sequence"/>
</dbReference>
<name>A0A7M3MHT7_9BACT</name>
<dbReference type="AlphaFoldDB" id="A0A7M3MHT7"/>
<keyword evidence="3 5" id="KW-1133">Transmembrane helix</keyword>
<feature type="domain" description="Methylamine utilisation protein MauE" evidence="6">
    <location>
        <begin position="17"/>
        <end position="145"/>
    </location>
</feature>
<dbReference type="OrthoDB" id="9809646at2"/>
<dbReference type="UniPathway" id="UPA00895"/>
<evidence type="ECO:0000313" key="8">
    <source>
        <dbReference type="Proteomes" id="UP000448292"/>
    </source>
</evidence>
<accession>A0A7M3MHT7</accession>
<proteinExistence type="predicted"/>
<dbReference type="InterPro" id="IPR009908">
    <property type="entry name" value="Methylamine_util_MauE"/>
</dbReference>
<feature type="transmembrane region" description="Helical" evidence="5">
    <location>
        <begin position="127"/>
        <end position="148"/>
    </location>
</feature>
<dbReference type="EMBL" id="QMIE01000002">
    <property type="protein sequence ID" value="TVM19258.1"/>
    <property type="molecule type" value="Genomic_DNA"/>
</dbReference>
<gene>
    <name evidence="7" type="ORF">DPQ33_02545</name>
</gene>
<keyword evidence="8" id="KW-1185">Reference proteome</keyword>
<feature type="transmembrane region" description="Helical" evidence="5">
    <location>
        <begin position="59"/>
        <end position="79"/>
    </location>
</feature>
<dbReference type="Pfam" id="PF07291">
    <property type="entry name" value="MauE"/>
    <property type="match status" value="1"/>
</dbReference>
<keyword evidence="4 5" id="KW-0472">Membrane</keyword>
<evidence type="ECO:0000256" key="2">
    <source>
        <dbReference type="ARBA" id="ARBA00022692"/>
    </source>
</evidence>
<feature type="transmembrane region" description="Helical" evidence="5">
    <location>
        <begin position="86"/>
        <end position="107"/>
    </location>
</feature>